<protein>
    <submittedName>
        <fullName evidence="1">Uncharacterized protein</fullName>
    </submittedName>
</protein>
<name>A0A4C1XWK6_EUMVA</name>
<proteinExistence type="predicted"/>
<reference evidence="1 2" key="1">
    <citation type="journal article" date="2019" name="Commun. Biol.">
        <title>The bagworm genome reveals a unique fibroin gene that provides high tensile strength.</title>
        <authorList>
            <person name="Kono N."/>
            <person name="Nakamura H."/>
            <person name="Ohtoshi R."/>
            <person name="Tomita M."/>
            <person name="Numata K."/>
            <person name="Arakawa K."/>
        </authorList>
    </citation>
    <scope>NUCLEOTIDE SEQUENCE [LARGE SCALE GENOMIC DNA]</scope>
</reference>
<evidence type="ECO:0000313" key="1">
    <source>
        <dbReference type="EMBL" id="GBP67452.1"/>
    </source>
</evidence>
<organism evidence="1 2">
    <name type="scientific">Eumeta variegata</name>
    <name type="common">Bagworm moth</name>
    <name type="synonym">Eumeta japonica</name>
    <dbReference type="NCBI Taxonomy" id="151549"/>
    <lineage>
        <taxon>Eukaryota</taxon>
        <taxon>Metazoa</taxon>
        <taxon>Ecdysozoa</taxon>
        <taxon>Arthropoda</taxon>
        <taxon>Hexapoda</taxon>
        <taxon>Insecta</taxon>
        <taxon>Pterygota</taxon>
        <taxon>Neoptera</taxon>
        <taxon>Endopterygota</taxon>
        <taxon>Lepidoptera</taxon>
        <taxon>Glossata</taxon>
        <taxon>Ditrysia</taxon>
        <taxon>Tineoidea</taxon>
        <taxon>Psychidae</taxon>
        <taxon>Oiketicinae</taxon>
        <taxon>Eumeta</taxon>
    </lineage>
</organism>
<evidence type="ECO:0000313" key="2">
    <source>
        <dbReference type="Proteomes" id="UP000299102"/>
    </source>
</evidence>
<dbReference type="AlphaFoldDB" id="A0A4C1XWK6"/>
<gene>
    <name evidence="1" type="ORF">EVAR_49346_1</name>
</gene>
<keyword evidence="2" id="KW-1185">Reference proteome</keyword>
<comment type="caution">
    <text evidence="1">The sequence shown here is derived from an EMBL/GenBank/DDBJ whole genome shotgun (WGS) entry which is preliminary data.</text>
</comment>
<accession>A0A4C1XWK6</accession>
<sequence length="103" mass="11589">MFYKILYAFTARAVPPGPDFRGGKPGVCPERHKMRGGKIDLFLSSFPISNYLCPMWLNEYIGPRVAQQSLYGYFSGCVRIECTVLNTVTSVEVSTYKCQIGLH</sequence>
<dbReference type="EMBL" id="BGZK01000984">
    <property type="protein sequence ID" value="GBP67452.1"/>
    <property type="molecule type" value="Genomic_DNA"/>
</dbReference>
<dbReference type="Proteomes" id="UP000299102">
    <property type="component" value="Unassembled WGS sequence"/>
</dbReference>